<dbReference type="GO" id="GO:0044539">
    <property type="term" value="P:long-chain fatty acid import into cell"/>
    <property type="evidence" value="ECO:0007669"/>
    <property type="project" value="TreeGrafter"/>
</dbReference>
<dbReference type="InterPro" id="IPR025110">
    <property type="entry name" value="AMP-bd_C"/>
</dbReference>
<dbReference type="InterPro" id="IPR000873">
    <property type="entry name" value="AMP-dep_synth/lig_dom"/>
</dbReference>
<gene>
    <name evidence="21" type="primary">SLC27A2</name>
</gene>
<evidence type="ECO:0000256" key="8">
    <source>
        <dbReference type="ARBA" id="ARBA00022832"/>
    </source>
</evidence>
<comment type="similarity">
    <text evidence="2">Belongs to the ATP-dependent AMP-binding enzyme family.</text>
</comment>
<evidence type="ECO:0000256" key="10">
    <source>
        <dbReference type="ARBA" id="ARBA00023055"/>
    </source>
</evidence>
<dbReference type="SUPFAM" id="SSF56801">
    <property type="entry name" value="Acetyl-CoA synthetase-like"/>
    <property type="match status" value="1"/>
</dbReference>
<dbReference type="GO" id="GO:0005324">
    <property type="term" value="F:long-chain fatty acid transmembrane transporter activity"/>
    <property type="evidence" value="ECO:0007669"/>
    <property type="project" value="TreeGrafter"/>
</dbReference>
<evidence type="ECO:0000256" key="16">
    <source>
        <dbReference type="ARBA" id="ARBA00041297"/>
    </source>
</evidence>
<dbReference type="GO" id="GO:0000166">
    <property type="term" value="F:nucleotide binding"/>
    <property type="evidence" value="ECO:0007669"/>
    <property type="project" value="UniProtKB-KW"/>
</dbReference>
<keyword evidence="7" id="KW-0547">Nucleotide-binding</keyword>
<dbReference type="Gene3D" id="3.30.300.30">
    <property type="match status" value="1"/>
</dbReference>
<dbReference type="RefSeq" id="XP_030045461.1">
    <property type="nucleotide sequence ID" value="XM_030189601.1"/>
</dbReference>
<comment type="catalytic activity">
    <reaction evidence="15">
        <text>a very long-chain fatty acid + ATP + CoA = a very long-chain fatty acyl-CoA + AMP + diphosphate</text>
        <dbReference type="Rhea" id="RHEA:54536"/>
        <dbReference type="ChEBI" id="CHEBI:30616"/>
        <dbReference type="ChEBI" id="CHEBI:33019"/>
        <dbReference type="ChEBI" id="CHEBI:57287"/>
        <dbReference type="ChEBI" id="CHEBI:58950"/>
        <dbReference type="ChEBI" id="CHEBI:138261"/>
        <dbReference type="ChEBI" id="CHEBI:456215"/>
    </reaction>
    <physiologicalReaction direction="left-to-right" evidence="15">
        <dbReference type="Rhea" id="RHEA:54537"/>
    </physiologicalReaction>
</comment>
<comment type="catalytic activity">
    <reaction evidence="13">
        <text>a long-chain fatty acid + ATP + CoA = a long-chain fatty acyl-CoA + AMP + diphosphate</text>
        <dbReference type="Rhea" id="RHEA:15421"/>
        <dbReference type="ChEBI" id="CHEBI:30616"/>
        <dbReference type="ChEBI" id="CHEBI:33019"/>
        <dbReference type="ChEBI" id="CHEBI:57287"/>
        <dbReference type="ChEBI" id="CHEBI:57560"/>
        <dbReference type="ChEBI" id="CHEBI:83139"/>
        <dbReference type="ChEBI" id="CHEBI:456215"/>
        <dbReference type="EC" id="6.2.1.3"/>
    </reaction>
    <physiologicalReaction direction="left-to-right" evidence="13">
        <dbReference type="Rhea" id="RHEA:15422"/>
    </physiologicalReaction>
</comment>
<evidence type="ECO:0000256" key="3">
    <source>
        <dbReference type="ARBA" id="ARBA00022448"/>
    </source>
</evidence>
<evidence type="ECO:0000256" key="1">
    <source>
        <dbReference type="ARBA" id="ARBA00004651"/>
    </source>
</evidence>
<dbReference type="NCBIfam" id="NF006134">
    <property type="entry name" value="PRK08279.1"/>
    <property type="match status" value="1"/>
</dbReference>
<sequence length="620" mass="70548">MYTLLYTALAGLLFFPLLVSSVWPYAFQDLCFFLGIFFFGAKLKRRERKIPYFTILDRFLEQSQKVPDKPFLLFKDEVYSYSEVDRRSNKAARALLRYGQLKQGDCVALLLSNEPAFVWIWLGLAKLGCSAAFLNTNIRSKSLLHCFQCSGATVLIADPGLNAAVQEIMPSLQKENVKIFYLSRESTTNGIESLSDKIETCSDEPISESFRSNVKPKTPGMYIYTSGTTGLPKAAVITYRRLSLACGLFEASGVTSEDIVYTPLPLYHSAALMIGIHGCIDKGATCVLRPKFSASQFWDDCRKYNVTVIQYIGEVLRYLCNVPKRDSDRDHSVRLALGNGLRGDVWKEFLNRFGDIKIYEFYAATEGNVGFINYTQKIGAVGRMNYLHNKIIQWHLIQYNVEKDEPVRDANGHCVKVRKGEPGLLVARIAALSPFSGYAGDQSQTEKKKLRDVFQKGDQYFNSGDLLIIDHDDFIYFHDRVGDTFRWKGENVATTEVADVVGLVEFVQEVNVYGVPVPDHEGRIGMATIRLKEGKEFDGEKMYKHVVDYLPNYARPRFIRIQEEIEVTATFKQRKVALVKEGFDPAVIRDPLYFLDETEQQYVPMTQTIYDAIQEKKRKL</sequence>
<evidence type="ECO:0000256" key="5">
    <source>
        <dbReference type="ARBA" id="ARBA00022598"/>
    </source>
</evidence>
<keyword evidence="20" id="KW-1185">Reference proteome</keyword>
<evidence type="ECO:0000256" key="17">
    <source>
        <dbReference type="ARBA" id="ARBA00048666"/>
    </source>
</evidence>
<evidence type="ECO:0000256" key="15">
    <source>
        <dbReference type="ARBA" id="ARBA00036527"/>
    </source>
</evidence>
<comment type="catalytic activity">
    <reaction evidence="17">
        <text>tetracosanoate + ATP + CoA = tetracosanoyl-CoA + AMP + diphosphate</text>
        <dbReference type="Rhea" id="RHEA:33639"/>
        <dbReference type="ChEBI" id="CHEBI:30616"/>
        <dbReference type="ChEBI" id="CHEBI:31014"/>
        <dbReference type="ChEBI" id="CHEBI:33019"/>
        <dbReference type="ChEBI" id="CHEBI:57287"/>
        <dbReference type="ChEBI" id="CHEBI:65052"/>
        <dbReference type="ChEBI" id="CHEBI:456215"/>
    </reaction>
    <physiologicalReaction direction="left-to-right" evidence="17">
        <dbReference type="Rhea" id="RHEA:33640"/>
    </physiologicalReaction>
</comment>
<dbReference type="InterPro" id="IPR045851">
    <property type="entry name" value="AMP-bd_C_sf"/>
</dbReference>
<dbReference type="FunFam" id="3.40.50.12780:FF:000005">
    <property type="entry name" value="Solute carrier family 27 member 6"/>
    <property type="match status" value="1"/>
</dbReference>
<dbReference type="PROSITE" id="PS00455">
    <property type="entry name" value="AMP_BINDING"/>
    <property type="match status" value="1"/>
</dbReference>
<protein>
    <recommendedName>
        <fullName evidence="14">long-chain-fatty-acid--CoA ligase</fullName>
        <ecNumber evidence="14">6.2.1.3</ecNumber>
    </recommendedName>
    <alternativeName>
        <fullName evidence="16">Long-chain-fatty-acid--CoA ligase</fullName>
    </alternativeName>
</protein>
<dbReference type="InterPro" id="IPR042099">
    <property type="entry name" value="ANL_N_sf"/>
</dbReference>
<evidence type="ECO:0000256" key="12">
    <source>
        <dbReference type="ARBA" id="ARBA00023136"/>
    </source>
</evidence>
<feature type="domain" description="AMP-dependent synthetase/ligase" evidence="18">
    <location>
        <begin position="61"/>
        <end position="383"/>
    </location>
</feature>
<organism evidence="20 21">
    <name type="scientific">Microcaecilia unicolor</name>
    <dbReference type="NCBI Taxonomy" id="1415580"/>
    <lineage>
        <taxon>Eukaryota</taxon>
        <taxon>Metazoa</taxon>
        <taxon>Chordata</taxon>
        <taxon>Craniata</taxon>
        <taxon>Vertebrata</taxon>
        <taxon>Euteleostomi</taxon>
        <taxon>Amphibia</taxon>
        <taxon>Gymnophiona</taxon>
        <taxon>Siphonopidae</taxon>
        <taxon>Microcaecilia</taxon>
    </lineage>
</organism>
<dbReference type="Pfam" id="PF00501">
    <property type="entry name" value="AMP-binding"/>
    <property type="match status" value="1"/>
</dbReference>
<evidence type="ECO:0000259" key="18">
    <source>
        <dbReference type="Pfam" id="PF00501"/>
    </source>
</evidence>
<evidence type="ECO:0000256" key="4">
    <source>
        <dbReference type="ARBA" id="ARBA00022475"/>
    </source>
</evidence>
<evidence type="ECO:0000256" key="14">
    <source>
        <dbReference type="ARBA" id="ARBA00026121"/>
    </source>
</evidence>
<dbReference type="Gene3D" id="3.40.50.12780">
    <property type="entry name" value="N-terminal domain of ligase-like"/>
    <property type="match status" value="1"/>
</dbReference>
<dbReference type="PANTHER" id="PTHR43107:SF4">
    <property type="entry name" value="LONG-CHAIN FATTY ACID TRANSPORT PROTEIN 2"/>
    <property type="match status" value="1"/>
</dbReference>
<dbReference type="InParanoid" id="A0A6P7WWE0"/>
<dbReference type="GO" id="GO:0008206">
    <property type="term" value="P:bile acid metabolic process"/>
    <property type="evidence" value="ECO:0007669"/>
    <property type="project" value="TreeGrafter"/>
</dbReference>
<comment type="subcellular location">
    <subcellularLocation>
        <location evidence="1">Cell membrane</location>
        <topology evidence="1">Multi-pass membrane protein</topology>
    </subcellularLocation>
</comment>
<dbReference type="CDD" id="cd05938">
    <property type="entry name" value="hsFATP2a_ACSVL_like"/>
    <property type="match status" value="1"/>
</dbReference>
<evidence type="ECO:0000256" key="7">
    <source>
        <dbReference type="ARBA" id="ARBA00022741"/>
    </source>
</evidence>
<dbReference type="InterPro" id="IPR020845">
    <property type="entry name" value="AMP-binding_CS"/>
</dbReference>
<evidence type="ECO:0000313" key="21">
    <source>
        <dbReference type="RefSeq" id="XP_030045461.1"/>
    </source>
</evidence>
<dbReference type="GO" id="GO:0004467">
    <property type="term" value="F:long-chain fatty acid-CoA ligase activity"/>
    <property type="evidence" value="ECO:0007669"/>
    <property type="project" value="UniProtKB-EC"/>
</dbReference>
<dbReference type="EC" id="6.2.1.3" evidence="14"/>
<proteinExistence type="inferred from homology"/>
<dbReference type="GeneID" id="115459813"/>
<dbReference type="Pfam" id="PF13193">
    <property type="entry name" value="AMP-binding_C"/>
    <property type="match status" value="1"/>
</dbReference>
<evidence type="ECO:0000259" key="19">
    <source>
        <dbReference type="Pfam" id="PF13193"/>
    </source>
</evidence>
<evidence type="ECO:0000256" key="6">
    <source>
        <dbReference type="ARBA" id="ARBA00022692"/>
    </source>
</evidence>
<dbReference type="GO" id="GO:0005789">
    <property type="term" value="C:endoplasmic reticulum membrane"/>
    <property type="evidence" value="ECO:0007669"/>
    <property type="project" value="TreeGrafter"/>
</dbReference>
<evidence type="ECO:0000313" key="20">
    <source>
        <dbReference type="Proteomes" id="UP000515156"/>
    </source>
</evidence>
<keyword evidence="9" id="KW-1133">Transmembrane helix</keyword>
<dbReference type="AlphaFoldDB" id="A0A6P7WWE0"/>
<keyword evidence="8" id="KW-0276">Fatty acid metabolism</keyword>
<dbReference type="OrthoDB" id="288590at2759"/>
<keyword evidence="12" id="KW-0472">Membrane</keyword>
<keyword evidence="5" id="KW-0436">Ligase</keyword>
<dbReference type="KEGG" id="muo:115459813"/>
<keyword evidence="11" id="KW-0443">Lipid metabolism</keyword>
<accession>A0A6P7WWE0</accession>
<evidence type="ECO:0000256" key="9">
    <source>
        <dbReference type="ARBA" id="ARBA00022989"/>
    </source>
</evidence>
<dbReference type="FunCoup" id="A0A6P7WWE0">
    <property type="interactions" value="822"/>
</dbReference>
<evidence type="ECO:0000256" key="2">
    <source>
        <dbReference type="ARBA" id="ARBA00006432"/>
    </source>
</evidence>
<dbReference type="Proteomes" id="UP000515156">
    <property type="component" value="Chromosome 1"/>
</dbReference>
<name>A0A6P7WWE0_9AMPH</name>
<dbReference type="CTD" id="11001"/>
<keyword evidence="10" id="KW-0445">Lipid transport</keyword>
<keyword evidence="4" id="KW-1003">Cell membrane</keyword>
<keyword evidence="6" id="KW-0812">Transmembrane</keyword>
<evidence type="ECO:0000256" key="11">
    <source>
        <dbReference type="ARBA" id="ARBA00023098"/>
    </source>
</evidence>
<feature type="domain" description="AMP-binding enzyme C-terminal" evidence="19">
    <location>
        <begin position="496"/>
        <end position="572"/>
    </location>
</feature>
<reference evidence="21" key="1">
    <citation type="submission" date="2025-08" db="UniProtKB">
        <authorList>
            <consortium name="RefSeq"/>
        </authorList>
    </citation>
    <scope>IDENTIFICATION</scope>
</reference>
<dbReference type="PANTHER" id="PTHR43107">
    <property type="entry name" value="LONG-CHAIN FATTY ACID TRANSPORT PROTEIN"/>
    <property type="match status" value="1"/>
</dbReference>
<keyword evidence="3" id="KW-0813">Transport</keyword>
<dbReference type="FunFam" id="3.30.300.30:FF:000002">
    <property type="entry name" value="Long-chain fatty acid transport protein 1"/>
    <property type="match status" value="1"/>
</dbReference>
<dbReference type="GO" id="GO:0005886">
    <property type="term" value="C:plasma membrane"/>
    <property type="evidence" value="ECO:0007669"/>
    <property type="project" value="UniProtKB-SubCell"/>
</dbReference>
<evidence type="ECO:0000256" key="13">
    <source>
        <dbReference type="ARBA" id="ARBA00024484"/>
    </source>
</evidence>